<organism evidence="11 12">
    <name type="scientific">Aplysia californica</name>
    <name type="common">California sea hare</name>
    <dbReference type="NCBI Taxonomy" id="6500"/>
    <lineage>
        <taxon>Eukaryota</taxon>
        <taxon>Metazoa</taxon>
        <taxon>Spiralia</taxon>
        <taxon>Lophotrochozoa</taxon>
        <taxon>Mollusca</taxon>
        <taxon>Gastropoda</taxon>
        <taxon>Heterobranchia</taxon>
        <taxon>Euthyneura</taxon>
        <taxon>Tectipleura</taxon>
        <taxon>Aplysiida</taxon>
        <taxon>Aplysioidea</taxon>
        <taxon>Aplysiidae</taxon>
        <taxon>Aplysia</taxon>
    </lineage>
</organism>
<gene>
    <name evidence="12" type="primary">LOC101853520</name>
</gene>
<keyword evidence="11" id="KW-1185">Reference proteome</keyword>
<dbReference type="GeneID" id="101853520"/>
<dbReference type="Gene3D" id="6.10.250.600">
    <property type="match status" value="1"/>
</dbReference>
<comment type="cofactor">
    <cofactor evidence="1 5">
        <name>FAD</name>
        <dbReference type="ChEBI" id="CHEBI:57692"/>
    </cofactor>
</comment>
<dbReference type="PROSITE" id="PS00073">
    <property type="entry name" value="ACYL_COA_DH_2"/>
    <property type="match status" value="1"/>
</dbReference>
<evidence type="ECO:0000313" key="12">
    <source>
        <dbReference type="RefSeq" id="XP_012946238.1"/>
    </source>
</evidence>
<dbReference type="SUPFAM" id="SSF47203">
    <property type="entry name" value="Acyl-CoA dehydrogenase C-terminal domain-like"/>
    <property type="match status" value="1"/>
</dbReference>
<evidence type="ECO:0000313" key="11">
    <source>
        <dbReference type="Proteomes" id="UP000694888"/>
    </source>
</evidence>
<dbReference type="InterPro" id="IPR006089">
    <property type="entry name" value="Acyl-CoA_DH_CS"/>
</dbReference>
<feature type="domain" description="Acyl-CoA dehydrogenase 11-like C-terminal" evidence="10">
    <location>
        <begin position="545"/>
        <end position="661"/>
    </location>
</feature>
<keyword evidence="5" id="KW-0560">Oxidoreductase</keyword>
<evidence type="ECO:0000256" key="5">
    <source>
        <dbReference type="RuleBase" id="RU362125"/>
    </source>
</evidence>
<dbReference type="InterPro" id="IPR052904">
    <property type="entry name" value="Acyl-CoA_dehydrogenase-like"/>
</dbReference>
<dbReference type="InterPro" id="IPR009100">
    <property type="entry name" value="AcylCoA_DH/oxidase_NM_dom_sf"/>
</dbReference>
<dbReference type="InterPro" id="IPR036250">
    <property type="entry name" value="AcylCo_DH-like_C"/>
</dbReference>
<dbReference type="Proteomes" id="UP000694888">
    <property type="component" value="Unplaced"/>
</dbReference>
<keyword evidence="3 5" id="KW-0285">Flavoprotein</keyword>
<evidence type="ECO:0000259" key="7">
    <source>
        <dbReference type="Pfam" id="PF00441"/>
    </source>
</evidence>
<protein>
    <submittedName>
        <fullName evidence="12">Acyl-CoA dehydrogenase family member 11</fullName>
    </submittedName>
</protein>
<dbReference type="Pfam" id="PF18158">
    <property type="entry name" value="AidB_N"/>
    <property type="match status" value="1"/>
</dbReference>
<evidence type="ECO:0000259" key="8">
    <source>
        <dbReference type="Pfam" id="PF02770"/>
    </source>
</evidence>
<dbReference type="RefSeq" id="XP_012946238.1">
    <property type="nucleotide sequence ID" value="XM_013090784.2"/>
</dbReference>
<reference evidence="12" key="1">
    <citation type="submission" date="2025-08" db="UniProtKB">
        <authorList>
            <consortium name="RefSeq"/>
        </authorList>
    </citation>
    <scope>IDENTIFICATION</scope>
</reference>
<dbReference type="PANTHER" id="PTHR42707">
    <property type="entry name" value="ACYL-COA DEHYDROGENASE"/>
    <property type="match status" value="1"/>
</dbReference>
<feature type="domain" description="Acyl-CoA oxidase/dehydrogenase middle" evidence="8">
    <location>
        <begin position="263"/>
        <end position="366"/>
    </location>
</feature>
<dbReference type="Pfam" id="PF22217">
    <property type="entry name" value="ACDH-11_C"/>
    <property type="match status" value="1"/>
</dbReference>
<evidence type="ECO:0000256" key="6">
    <source>
        <dbReference type="SAM" id="MobiDB-lite"/>
    </source>
</evidence>
<dbReference type="Gene3D" id="1.20.140.10">
    <property type="entry name" value="Butyryl-CoA Dehydrogenase, subunit A, domain 3"/>
    <property type="match status" value="1"/>
</dbReference>
<evidence type="ECO:0000256" key="1">
    <source>
        <dbReference type="ARBA" id="ARBA00001974"/>
    </source>
</evidence>
<dbReference type="InterPro" id="IPR009075">
    <property type="entry name" value="AcylCo_DH/oxidase_C"/>
</dbReference>
<dbReference type="SUPFAM" id="SSF56645">
    <property type="entry name" value="Acyl-CoA dehydrogenase NM domain-like"/>
    <property type="match status" value="1"/>
</dbReference>
<dbReference type="InterPro" id="IPR053998">
    <property type="entry name" value="ACDH-11_C"/>
</dbReference>
<dbReference type="PANTHER" id="PTHR42707:SF2">
    <property type="entry name" value="ACD11 DEHYDROGENASE"/>
    <property type="match status" value="1"/>
</dbReference>
<accession>A0ABM1AEP1</accession>
<evidence type="ECO:0000256" key="2">
    <source>
        <dbReference type="ARBA" id="ARBA00009347"/>
    </source>
</evidence>
<keyword evidence="4 5" id="KW-0274">FAD</keyword>
<comment type="similarity">
    <text evidence="2 5">Belongs to the acyl-CoA dehydrogenase family.</text>
</comment>
<feature type="region of interest" description="Disordered" evidence="6">
    <location>
        <begin position="37"/>
        <end position="89"/>
    </location>
</feature>
<evidence type="ECO:0000259" key="10">
    <source>
        <dbReference type="Pfam" id="PF22217"/>
    </source>
</evidence>
<name>A0ABM1AEP1_APLCA</name>
<dbReference type="InterPro" id="IPR041504">
    <property type="entry name" value="AidB_N"/>
</dbReference>
<feature type="domain" description="Adaptive response protein AidB N-terminal" evidence="9">
    <location>
        <begin position="102"/>
        <end position="234"/>
    </location>
</feature>
<feature type="compositionally biased region" description="Basic and acidic residues" evidence="6">
    <location>
        <begin position="49"/>
        <end position="64"/>
    </location>
</feature>
<evidence type="ECO:0000256" key="4">
    <source>
        <dbReference type="ARBA" id="ARBA00022827"/>
    </source>
</evidence>
<dbReference type="Pfam" id="PF00441">
    <property type="entry name" value="Acyl-CoA_dh_1"/>
    <property type="match status" value="1"/>
</dbReference>
<proteinExistence type="inferred from homology"/>
<evidence type="ECO:0000256" key="3">
    <source>
        <dbReference type="ARBA" id="ARBA00022630"/>
    </source>
</evidence>
<evidence type="ECO:0000259" key="9">
    <source>
        <dbReference type="Pfam" id="PF18158"/>
    </source>
</evidence>
<dbReference type="InterPro" id="IPR006091">
    <property type="entry name" value="Acyl-CoA_Oxase/DH_mid-dom"/>
</dbReference>
<dbReference type="Pfam" id="PF02770">
    <property type="entry name" value="Acyl-CoA_dh_M"/>
    <property type="match status" value="1"/>
</dbReference>
<sequence>MTHRMSGTFKQLRLMPELLAKQWRVTGHRCVTTSLGTDSQRHQLVPDNQKVEKGDVSRNRTQCKDEDEDPSRNQQESASPSPQPPFAHAKLGPFVQARPELSNQFSQDTFLQSYLRRYIGKEYVSDVCSDLERFGQRVTEDIYQNSLRMEAEQPKLEQMDAWGKRVDRLITSSAWQDMKTIAAEEGLIACAYERNFGEWSRLYQMAKMYLYEPSAGLYGCPLAMTNGAAKTLELLQEDYPWIYERSYGRLTTRDPQQFWTSGQWMTEKQGGSDVAGGTETVAYEQTDGSYKLYGYKWFSSATDADVTLTLARTVDKHGATVKGTRGLSLFYLEVREQSGEMNHIQMLKLKSKLGTRQLPTAELLIDGATAYRISEEGRGVASISHMLTLTRIHTGVHSSAAMRRMVNLARDYATRRRAFGKSLHRHTLHVKTLAAMEVEARAAAIFTLEVSRLLGRQEVLGAGPTTAAEAEVLRLVVPLLKLYTAKQSVAVASEGLECFGGQGYIEDTDLPRILRDTQVTAIWEGTTNILSLDVLRAIQKSSGSVLLHFRDEVTARLLPAKEVGDLEQSACRVEVAMGQVLGAAAQMSPDQLQMAARQFAYSLARIYMGALLLDHAAYSKTAADVCCAQRWCEQDLSLLSTTANNGHFSHKSQEDNLDLVFDGYPHRL</sequence>
<dbReference type="Gene3D" id="2.40.110.20">
    <property type="match status" value="1"/>
</dbReference>
<feature type="domain" description="Acyl-CoA dehydrogenase/oxidase C-terminal" evidence="7">
    <location>
        <begin position="377"/>
        <end position="538"/>
    </location>
</feature>